<proteinExistence type="predicted"/>
<feature type="transmembrane region" description="Helical" evidence="1">
    <location>
        <begin position="15"/>
        <end position="33"/>
    </location>
</feature>
<keyword evidence="1" id="KW-0472">Membrane</keyword>
<keyword evidence="1" id="KW-1133">Transmembrane helix</keyword>
<dbReference type="EMBL" id="JAKZHW010000002">
    <property type="protein sequence ID" value="MCH8617017.1"/>
    <property type="molecule type" value="Genomic_DNA"/>
</dbReference>
<dbReference type="RefSeq" id="WP_241447894.1">
    <property type="nucleotide sequence ID" value="NZ_JAKZHW010000002.1"/>
</dbReference>
<keyword evidence="3" id="KW-1185">Reference proteome</keyword>
<feature type="transmembrane region" description="Helical" evidence="1">
    <location>
        <begin position="110"/>
        <end position="129"/>
    </location>
</feature>
<sequence length="132" mass="14483">MCARTPAQARHNQRVVITAIIYAVTLIPVVYAIRHGLVAQPWTTIIALLPAIPVVGFFASYARYLSEEDDEYIRMLVVKQILAATTVAMTCAVVWGFLTDLGGAPPIATYWVAVVWVAAQGAHAFVSWLRAR</sequence>
<comment type="caution">
    <text evidence="2">The sequence shown here is derived from an EMBL/GenBank/DDBJ whole genome shotgun (WGS) entry which is preliminary data.</text>
</comment>
<evidence type="ECO:0000313" key="3">
    <source>
        <dbReference type="Proteomes" id="UP001203058"/>
    </source>
</evidence>
<dbReference type="Proteomes" id="UP001203058">
    <property type="component" value="Unassembled WGS sequence"/>
</dbReference>
<organism evidence="2 3">
    <name type="scientific">Sphingomonas telluris</name>
    <dbReference type="NCBI Taxonomy" id="2907998"/>
    <lineage>
        <taxon>Bacteria</taxon>
        <taxon>Pseudomonadati</taxon>
        <taxon>Pseudomonadota</taxon>
        <taxon>Alphaproteobacteria</taxon>
        <taxon>Sphingomonadales</taxon>
        <taxon>Sphingomonadaceae</taxon>
        <taxon>Sphingomonas</taxon>
    </lineage>
</organism>
<keyword evidence="1" id="KW-0812">Transmembrane</keyword>
<accession>A0ABS9VPY3</accession>
<feature type="transmembrane region" description="Helical" evidence="1">
    <location>
        <begin position="76"/>
        <end position="98"/>
    </location>
</feature>
<evidence type="ECO:0000256" key="1">
    <source>
        <dbReference type="SAM" id="Phobius"/>
    </source>
</evidence>
<feature type="transmembrane region" description="Helical" evidence="1">
    <location>
        <begin position="45"/>
        <end position="64"/>
    </location>
</feature>
<name>A0ABS9VPY3_9SPHN</name>
<gene>
    <name evidence="2" type="ORF">LZ016_13025</name>
</gene>
<evidence type="ECO:0000313" key="2">
    <source>
        <dbReference type="EMBL" id="MCH8617017.1"/>
    </source>
</evidence>
<protein>
    <submittedName>
        <fullName evidence="2">Uncharacterized protein</fullName>
    </submittedName>
</protein>
<reference evidence="2 3" key="1">
    <citation type="submission" date="2022-03" db="EMBL/GenBank/DDBJ databases">
        <authorList>
            <person name="Jo J.-H."/>
            <person name="Im W.-T."/>
        </authorList>
    </citation>
    <scope>NUCLEOTIDE SEQUENCE [LARGE SCALE GENOMIC DNA]</scope>
    <source>
        <strain evidence="2 3">SM33</strain>
    </source>
</reference>